<dbReference type="RefSeq" id="WP_106207987.1">
    <property type="nucleotide sequence ID" value="NZ_PVZF01000002.1"/>
</dbReference>
<dbReference type="Proteomes" id="UP000238083">
    <property type="component" value="Unassembled WGS sequence"/>
</dbReference>
<accession>A0A2T0R828</accession>
<name>A0A2T0R828_9ACTN</name>
<organism evidence="1 2">
    <name type="scientific">Kineococcus rhizosphaerae</name>
    <dbReference type="NCBI Taxonomy" id="559628"/>
    <lineage>
        <taxon>Bacteria</taxon>
        <taxon>Bacillati</taxon>
        <taxon>Actinomycetota</taxon>
        <taxon>Actinomycetes</taxon>
        <taxon>Kineosporiales</taxon>
        <taxon>Kineosporiaceae</taxon>
        <taxon>Kineococcus</taxon>
    </lineage>
</organism>
<keyword evidence="2" id="KW-1185">Reference proteome</keyword>
<dbReference type="OrthoDB" id="4870610at2"/>
<gene>
    <name evidence="1" type="ORF">CLV37_102274</name>
</gene>
<dbReference type="AlphaFoldDB" id="A0A2T0R828"/>
<dbReference type="EMBL" id="PVZF01000002">
    <property type="protein sequence ID" value="PRY17315.1"/>
    <property type="molecule type" value="Genomic_DNA"/>
</dbReference>
<dbReference type="Gene3D" id="3.40.960.10">
    <property type="entry name" value="VSR Endonuclease"/>
    <property type="match status" value="1"/>
</dbReference>
<evidence type="ECO:0000313" key="1">
    <source>
        <dbReference type="EMBL" id="PRY17315.1"/>
    </source>
</evidence>
<comment type="caution">
    <text evidence="1">The sequence shown here is derived from an EMBL/GenBank/DDBJ whole genome shotgun (WGS) entry which is preliminary data.</text>
</comment>
<reference evidence="1 2" key="1">
    <citation type="submission" date="2018-03" db="EMBL/GenBank/DDBJ databases">
        <title>Genomic Encyclopedia of Archaeal and Bacterial Type Strains, Phase II (KMG-II): from individual species to whole genera.</title>
        <authorList>
            <person name="Goeker M."/>
        </authorList>
    </citation>
    <scope>NUCLEOTIDE SEQUENCE [LARGE SCALE GENOMIC DNA]</scope>
    <source>
        <strain evidence="1 2">DSM 19711</strain>
    </source>
</reference>
<protein>
    <recommendedName>
        <fullName evidence="3">Very-short-patch-repair endonuclease</fullName>
    </recommendedName>
</protein>
<evidence type="ECO:0000313" key="2">
    <source>
        <dbReference type="Proteomes" id="UP000238083"/>
    </source>
</evidence>
<sequence length="310" mass="34116">MPRHRSFDTADVDALLARQDSIATHRELQAVGLRKGTISRWIAHGPWQRVVPGVIAGHRGRLSVDQRRRAALAYCGPHAVLSGVHALDLHGLTQNRIPVPDEVLVLIPWSQKRLSSGFVVVERTQRRPDTTVVNGCRVASPSRAAADASRHGADVASVREIFGQVLQQRRCTVGQLRDEVFRGPRQRSAPARLVVGEVADGTRSAAEGEVRAIIAGTALPQPLWNEAVVVDGVFLGLGDAYWPELGVVLEVDGFQWHSSPSAVRRTQAKQRRYAEAGLLVMTTAPHDVRADPQGFLRQLTRILETARRRR</sequence>
<proteinExistence type="predicted"/>
<evidence type="ECO:0008006" key="3">
    <source>
        <dbReference type="Google" id="ProtNLM"/>
    </source>
</evidence>